<proteinExistence type="predicted"/>
<name>A0ABD1RVZ9_9LAMI</name>
<dbReference type="Proteomes" id="UP001604336">
    <property type="component" value="Unassembled WGS sequence"/>
</dbReference>
<reference evidence="3" key="1">
    <citation type="submission" date="2024-07" db="EMBL/GenBank/DDBJ databases">
        <title>Two chromosome-level genome assemblies of Korean endemic species Abeliophyllum distichum and Forsythia ovata (Oleaceae).</title>
        <authorList>
            <person name="Jang H."/>
        </authorList>
    </citation>
    <scope>NUCLEOTIDE SEQUENCE [LARGE SCALE GENOMIC DNA]</scope>
</reference>
<sequence length="117" mass="13216">MLVYWRTPPVGSYKVNTDGCIKDGFASGWRIIRDSTSLCDRAFFSSYGECSILEAELKAILDDVEDLGLFRLLFATSEISLPSTVILFIIFIVMATKWLTYLHQRIRIVIAISSTTL</sequence>
<accession>A0ABD1RVZ9</accession>
<evidence type="ECO:0000256" key="1">
    <source>
        <dbReference type="SAM" id="Phobius"/>
    </source>
</evidence>
<keyword evidence="1" id="KW-0812">Transmembrane</keyword>
<protein>
    <recommendedName>
        <fullName evidence="4">RNase H type-1 domain-containing protein</fullName>
    </recommendedName>
</protein>
<keyword evidence="1" id="KW-1133">Transmembrane helix</keyword>
<dbReference type="AlphaFoldDB" id="A0ABD1RVZ9"/>
<evidence type="ECO:0000313" key="2">
    <source>
        <dbReference type="EMBL" id="KAL2492604.1"/>
    </source>
</evidence>
<dbReference type="EMBL" id="JBFOLK010000008">
    <property type="protein sequence ID" value="KAL2492604.1"/>
    <property type="molecule type" value="Genomic_DNA"/>
</dbReference>
<evidence type="ECO:0000313" key="3">
    <source>
        <dbReference type="Proteomes" id="UP001604336"/>
    </source>
</evidence>
<comment type="caution">
    <text evidence="2">The sequence shown here is derived from an EMBL/GenBank/DDBJ whole genome shotgun (WGS) entry which is preliminary data.</text>
</comment>
<keyword evidence="1" id="KW-0472">Membrane</keyword>
<keyword evidence="3" id="KW-1185">Reference proteome</keyword>
<evidence type="ECO:0008006" key="4">
    <source>
        <dbReference type="Google" id="ProtNLM"/>
    </source>
</evidence>
<gene>
    <name evidence="2" type="ORF">Adt_28232</name>
</gene>
<feature type="transmembrane region" description="Helical" evidence="1">
    <location>
        <begin position="79"/>
        <end position="99"/>
    </location>
</feature>
<organism evidence="2 3">
    <name type="scientific">Abeliophyllum distichum</name>
    <dbReference type="NCBI Taxonomy" id="126358"/>
    <lineage>
        <taxon>Eukaryota</taxon>
        <taxon>Viridiplantae</taxon>
        <taxon>Streptophyta</taxon>
        <taxon>Embryophyta</taxon>
        <taxon>Tracheophyta</taxon>
        <taxon>Spermatophyta</taxon>
        <taxon>Magnoliopsida</taxon>
        <taxon>eudicotyledons</taxon>
        <taxon>Gunneridae</taxon>
        <taxon>Pentapetalae</taxon>
        <taxon>asterids</taxon>
        <taxon>lamiids</taxon>
        <taxon>Lamiales</taxon>
        <taxon>Oleaceae</taxon>
        <taxon>Forsythieae</taxon>
        <taxon>Abeliophyllum</taxon>
    </lineage>
</organism>